<feature type="region of interest" description="Disordered" evidence="3">
    <location>
        <begin position="1"/>
        <end position="21"/>
    </location>
</feature>
<dbReference type="SUPFAM" id="SSF53901">
    <property type="entry name" value="Thiolase-like"/>
    <property type="match status" value="2"/>
</dbReference>
<evidence type="ECO:0000313" key="6">
    <source>
        <dbReference type="EMBL" id="KAH7549259.1"/>
    </source>
</evidence>
<dbReference type="CDD" id="cd00831">
    <property type="entry name" value="CHS_like"/>
    <property type="match status" value="1"/>
</dbReference>
<feature type="domain" description="Chalcone/stilbene synthase N-terminal" evidence="4">
    <location>
        <begin position="19"/>
        <end position="236"/>
    </location>
</feature>
<dbReference type="EMBL" id="JAFEMO010000013">
    <property type="protein sequence ID" value="KAH7549259.1"/>
    <property type="molecule type" value="Genomic_DNA"/>
</dbReference>
<comment type="caution">
    <text evidence="6">The sequence shown here is derived from an EMBL/GenBank/DDBJ whole genome shotgun (WGS) entry which is preliminary data.</text>
</comment>
<evidence type="ECO:0000256" key="3">
    <source>
        <dbReference type="SAM" id="MobiDB-lite"/>
    </source>
</evidence>
<protein>
    <recommendedName>
        <fullName evidence="8">Chalcone synthase</fullName>
    </recommendedName>
</protein>
<proteinExistence type="inferred from homology"/>
<dbReference type="InterPro" id="IPR012328">
    <property type="entry name" value="Chalcone/stilbene_synt_C"/>
</dbReference>
<dbReference type="InterPro" id="IPR001099">
    <property type="entry name" value="Chalcone/stilbene_synt_N"/>
</dbReference>
<dbReference type="PIRSF" id="PIRSF000451">
    <property type="entry name" value="PKS_III"/>
    <property type="match status" value="1"/>
</dbReference>
<keyword evidence="2" id="KW-0012">Acyltransferase</keyword>
<dbReference type="Pfam" id="PF00195">
    <property type="entry name" value="Chal_sti_synt_N"/>
    <property type="match status" value="1"/>
</dbReference>
<dbReference type="PANTHER" id="PTHR11877:SF56">
    <property type="entry name" value="CHALCONE SYNTHASE"/>
    <property type="match status" value="1"/>
</dbReference>
<comment type="similarity">
    <text evidence="1 2">Belongs to the thiolase-like superfamily. Chalcone/stilbene synthases family.</text>
</comment>
<evidence type="ECO:0000313" key="7">
    <source>
        <dbReference type="Proteomes" id="UP000827721"/>
    </source>
</evidence>
<keyword evidence="7" id="KW-1185">Reference proteome</keyword>
<name>A0ABQ8H5S5_9ROSI</name>
<evidence type="ECO:0000256" key="1">
    <source>
        <dbReference type="ARBA" id="ARBA00005531"/>
    </source>
</evidence>
<dbReference type="Pfam" id="PF02797">
    <property type="entry name" value="Chal_sti_synt_C"/>
    <property type="match status" value="1"/>
</dbReference>
<evidence type="ECO:0000259" key="4">
    <source>
        <dbReference type="Pfam" id="PF00195"/>
    </source>
</evidence>
<dbReference type="PANTHER" id="PTHR11877">
    <property type="entry name" value="HYDROXYMETHYLGLUTARYL-COA SYNTHASE"/>
    <property type="match status" value="1"/>
</dbReference>
<accession>A0ABQ8H5S5</accession>
<keyword evidence="2" id="KW-0808">Transferase</keyword>
<dbReference type="InterPro" id="IPR011141">
    <property type="entry name" value="Polyketide_synthase_type-III"/>
</dbReference>
<evidence type="ECO:0000259" key="5">
    <source>
        <dbReference type="Pfam" id="PF02797"/>
    </source>
</evidence>
<dbReference type="Gene3D" id="3.40.47.10">
    <property type="match status" value="2"/>
</dbReference>
<sequence length="400" mass="44387">MASKMVQMEEPQQQQQQGPADHVATILAIGTANPPNCIYQHQYPDYYFRVTKTQHMTQLKDKFKRICEKTNTKKRYTHLTEDILEKNPNLCSYDAPSLDSRQNILVVEVPKLGKEAAVKAIEEWGQHKSKITHLIFTSMEGVAMPGADYQLTKLLGLSPSVKRVMLYFQGCYVGATALRLAKDFAENNVGSRVLVVSSCMTNTSAFRGPCVDNLGCLVGQAIFGEGAAALIVGANPDTLSERPLFQIVSTAQTIIPDSEEIIGGQMREIGLTVQLSKNVPMMVSENIDKCLVEAFHPFGITDWNSLFWVVHTGGSAILDQIEEKVGLKQEKLWGSRRVISEYGNMGPPSVFFVLDEIRRKSMEEGKITTGEGLDWGVLFGFGPGLTVDTFVLRSFPYKHT</sequence>
<evidence type="ECO:0000256" key="2">
    <source>
        <dbReference type="RuleBase" id="RU003633"/>
    </source>
</evidence>
<evidence type="ECO:0008006" key="8">
    <source>
        <dbReference type="Google" id="ProtNLM"/>
    </source>
</evidence>
<feature type="domain" description="Chalcone/stilbene synthase C-terminal" evidence="5">
    <location>
        <begin position="246"/>
        <end position="396"/>
    </location>
</feature>
<dbReference type="Proteomes" id="UP000827721">
    <property type="component" value="Unassembled WGS sequence"/>
</dbReference>
<reference evidence="6 7" key="1">
    <citation type="submission" date="2021-02" db="EMBL/GenBank/DDBJ databases">
        <title>Plant Genome Project.</title>
        <authorList>
            <person name="Zhang R.-G."/>
        </authorList>
    </citation>
    <scope>NUCLEOTIDE SEQUENCE [LARGE SCALE GENOMIC DNA]</scope>
    <source>
        <tissue evidence="6">Leaves</tissue>
    </source>
</reference>
<gene>
    <name evidence="6" type="ORF">JRO89_XS13G0005600</name>
</gene>
<dbReference type="InterPro" id="IPR016039">
    <property type="entry name" value="Thiolase-like"/>
</dbReference>
<organism evidence="6 7">
    <name type="scientific">Xanthoceras sorbifolium</name>
    <dbReference type="NCBI Taxonomy" id="99658"/>
    <lineage>
        <taxon>Eukaryota</taxon>
        <taxon>Viridiplantae</taxon>
        <taxon>Streptophyta</taxon>
        <taxon>Embryophyta</taxon>
        <taxon>Tracheophyta</taxon>
        <taxon>Spermatophyta</taxon>
        <taxon>Magnoliopsida</taxon>
        <taxon>eudicotyledons</taxon>
        <taxon>Gunneridae</taxon>
        <taxon>Pentapetalae</taxon>
        <taxon>rosids</taxon>
        <taxon>malvids</taxon>
        <taxon>Sapindales</taxon>
        <taxon>Sapindaceae</taxon>
        <taxon>Xanthoceroideae</taxon>
        <taxon>Xanthoceras</taxon>
    </lineage>
</organism>